<sequence>MALGATTAAAAVTQLPPNSQLQNYQSATASVTASGSMSYNTGTASGNASESDSNATGELLQVNWARKGYGYDAFASAQNGLVKSYASAIDAGSQGSSSASSSATWTDYFMITGDDSTEYTCYYYCGTNYKQATAVLSASIDGRLAGNNSSGSASFSFTVNYSPISGCSYWYGCGTAENNQSLVSESRSVSGRRAVTVNDQFESEFTFRYNTPFRITAMLNTSAGEGGLADFSHTGSFDLVLPEGATLVSASGLPYGQVSGVPEPESWLMLAAGLGMLGFMASRRHQR</sequence>
<proteinExistence type="predicted"/>
<feature type="domain" description="Ice-binding protein C-terminal" evidence="1">
    <location>
        <begin position="261"/>
        <end position="284"/>
    </location>
</feature>
<evidence type="ECO:0000313" key="3">
    <source>
        <dbReference type="Proteomes" id="UP001365405"/>
    </source>
</evidence>
<dbReference type="InterPro" id="IPR013424">
    <property type="entry name" value="Ice-binding_C"/>
</dbReference>
<name>A0ABU9CJ67_9BURK</name>
<gene>
    <name evidence="2" type="ORF">AACH10_16710</name>
</gene>
<evidence type="ECO:0000259" key="1">
    <source>
        <dbReference type="Pfam" id="PF07589"/>
    </source>
</evidence>
<dbReference type="EMBL" id="JBBUTH010000008">
    <property type="protein sequence ID" value="MEK8051896.1"/>
    <property type="molecule type" value="Genomic_DNA"/>
</dbReference>
<protein>
    <submittedName>
        <fullName evidence="2">PEP-CTERM sorting domain-containing protein</fullName>
    </submittedName>
</protein>
<organism evidence="2 3">
    <name type="scientific">Pseudaquabacterium inlustre</name>
    <dbReference type="NCBI Taxonomy" id="2984192"/>
    <lineage>
        <taxon>Bacteria</taxon>
        <taxon>Pseudomonadati</taxon>
        <taxon>Pseudomonadota</taxon>
        <taxon>Betaproteobacteria</taxon>
        <taxon>Burkholderiales</taxon>
        <taxon>Sphaerotilaceae</taxon>
        <taxon>Pseudaquabacterium</taxon>
    </lineage>
</organism>
<comment type="caution">
    <text evidence="2">The sequence shown here is derived from an EMBL/GenBank/DDBJ whole genome shotgun (WGS) entry which is preliminary data.</text>
</comment>
<accession>A0ABU9CJ67</accession>
<dbReference type="Proteomes" id="UP001365405">
    <property type="component" value="Unassembled WGS sequence"/>
</dbReference>
<keyword evidence="3" id="KW-1185">Reference proteome</keyword>
<dbReference type="RefSeq" id="WP_341411590.1">
    <property type="nucleotide sequence ID" value="NZ_JBBUTH010000008.1"/>
</dbReference>
<dbReference type="NCBIfam" id="TIGR02595">
    <property type="entry name" value="PEP_CTERM"/>
    <property type="match status" value="1"/>
</dbReference>
<evidence type="ECO:0000313" key="2">
    <source>
        <dbReference type="EMBL" id="MEK8051896.1"/>
    </source>
</evidence>
<dbReference type="Pfam" id="PF07589">
    <property type="entry name" value="PEP-CTERM"/>
    <property type="match status" value="1"/>
</dbReference>
<reference evidence="2 3" key="1">
    <citation type="submission" date="2024-04" db="EMBL/GenBank/DDBJ databases">
        <title>Novel species of the genus Ideonella isolated from streams.</title>
        <authorList>
            <person name="Lu H."/>
        </authorList>
    </citation>
    <scope>NUCLEOTIDE SEQUENCE [LARGE SCALE GENOMIC DNA]</scope>
    <source>
        <strain evidence="2 3">DXS22W</strain>
    </source>
</reference>